<reference evidence="3" key="1">
    <citation type="submission" date="2018-02" db="EMBL/GenBank/DDBJ databases">
        <authorList>
            <person name="Hausmann B."/>
        </authorList>
    </citation>
    <scope>NUCLEOTIDE SEQUENCE [LARGE SCALE GENOMIC DNA]</scope>
    <source>
        <strain evidence="3">Peat soil MAG SbA5</strain>
    </source>
</reference>
<accession>A0A2N9LAG0</accession>
<evidence type="ECO:0000313" key="2">
    <source>
        <dbReference type="EMBL" id="SPE20287.1"/>
    </source>
</evidence>
<feature type="chain" id="PRO_5014919028" description="Outer membrane protein beta-barrel domain-containing protein" evidence="1">
    <location>
        <begin position="29"/>
        <end position="220"/>
    </location>
</feature>
<dbReference type="AlphaFoldDB" id="A0A2N9LAG0"/>
<keyword evidence="1" id="KW-0732">Signal</keyword>
<name>A0A2N9LAG0_9BACT</name>
<sequence>MNRNPNIALAPCACVVCLLLLAAIPAVAIGQASSPQSSSSVPAQPTANGPLPEYIEEFFLSEAVRSEERNELQLTVDGTAFRGRGSSMDGKSAGLDFEYGITPRLQFGLEAPYGIQSTATSEIPVSWSTADFSLLYQFIRGNHPFAFSGAMGVDAPLKSRGDLGYEPELLIAKAFGTYQIHTSVIPEFGGDETSLEYNVAADHPFAHHWIPTLEFNAIIA</sequence>
<dbReference type="Proteomes" id="UP000239735">
    <property type="component" value="Unassembled WGS sequence"/>
</dbReference>
<feature type="signal peptide" evidence="1">
    <location>
        <begin position="1"/>
        <end position="28"/>
    </location>
</feature>
<gene>
    <name evidence="2" type="ORF">SBA5_290141</name>
</gene>
<proteinExistence type="predicted"/>
<protein>
    <recommendedName>
        <fullName evidence="4">Outer membrane protein beta-barrel domain-containing protein</fullName>
    </recommendedName>
</protein>
<evidence type="ECO:0008006" key="4">
    <source>
        <dbReference type="Google" id="ProtNLM"/>
    </source>
</evidence>
<evidence type="ECO:0000313" key="3">
    <source>
        <dbReference type="Proteomes" id="UP000239735"/>
    </source>
</evidence>
<dbReference type="EMBL" id="OKRB01000085">
    <property type="protein sequence ID" value="SPE20287.1"/>
    <property type="molecule type" value="Genomic_DNA"/>
</dbReference>
<organism evidence="2 3">
    <name type="scientific">Candidatus Sulfuritelmatomonas gaucii</name>
    <dbReference type="NCBI Taxonomy" id="2043161"/>
    <lineage>
        <taxon>Bacteria</taxon>
        <taxon>Pseudomonadati</taxon>
        <taxon>Acidobacteriota</taxon>
        <taxon>Terriglobia</taxon>
        <taxon>Terriglobales</taxon>
        <taxon>Acidobacteriaceae</taxon>
        <taxon>Candidatus Sulfuritelmatomonas</taxon>
    </lineage>
</organism>
<evidence type="ECO:0000256" key="1">
    <source>
        <dbReference type="SAM" id="SignalP"/>
    </source>
</evidence>